<organism evidence="1 2">
    <name type="scientific">Candidatus Iainarchaeum sp</name>
    <dbReference type="NCBI Taxonomy" id="3101447"/>
    <lineage>
        <taxon>Archaea</taxon>
        <taxon>Candidatus Iainarchaeota</taxon>
        <taxon>Candidatus Iainarchaeia</taxon>
        <taxon>Candidatus Iainarchaeales</taxon>
        <taxon>Candidatus Iainarchaeaceae</taxon>
        <taxon>Candidatus Iainarchaeum</taxon>
    </lineage>
</organism>
<gene>
    <name evidence="1" type="ORF">DRO04_01415</name>
</gene>
<protein>
    <recommendedName>
        <fullName evidence="3">Class III signal peptide-containing protein</fullName>
    </recommendedName>
</protein>
<sequence>MQSYAKGQISLDVLLAFIALMLFLQFLLAVASNITQTNEASYIISQLKNNAFIAKEAFNACKIAKFSNASISIVIPKVRGLNKEVKECTLRISQNEIFAHAKTDEKDLNFTLELPEFGGDISIECGEVLNVEC</sequence>
<dbReference type="AlphaFoldDB" id="A0A497JKS2"/>
<dbReference type="Proteomes" id="UP000278031">
    <property type="component" value="Unassembled WGS sequence"/>
</dbReference>
<reference evidence="1 2" key="1">
    <citation type="submission" date="2018-06" db="EMBL/GenBank/DDBJ databases">
        <title>Extensive metabolic versatility and redundancy in microbially diverse, dynamic hydrothermal sediments.</title>
        <authorList>
            <person name="Dombrowski N."/>
            <person name="Teske A."/>
            <person name="Baker B.J."/>
        </authorList>
    </citation>
    <scope>NUCLEOTIDE SEQUENCE [LARGE SCALE GENOMIC DNA]</scope>
    <source>
        <strain evidence="1">B51_G17</strain>
    </source>
</reference>
<evidence type="ECO:0000313" key="2">
    <source>
        <dbReference type="Proteomes" id="UP000278031"/>
    </source>
</evidence>
<proteinExistence type="predicted"/>
<comment type="caution">
    <text evidence="1">The sequence shown here is derived from an EMBL/GenBank/DDBJ whole genome shotgun (WGS) entry which is preliminary data.</text>
</comment>
<accession>A0A497JKS2</accession>
<name>A0A497JKS2_9ARCH</name>
<evidence type="ECO:0000313" key="1">
    <source>
        <dbReference type="EMBL" id="RLG70657.1"/>
    </source>
</evidence>
<dbReference type="EMBL" id="QMWP01000041">
    <property type="protein sequence ID" value="RLG70657.1"/>
    <property type="molecule type" value="Genomic_DNA"/>
</dbReference>
<evidence type="ECO:0008006" key="3">
    <source>
        <dbReference type="Google" id="ProtNLM"/>
    </source>
</evidence>